<keyword evidence="2" id="KW-1185">Reference proteome</keyword>
<evidence type="ECO:0000313" key="1">
    <source>
        <dbReference type="EMBL" id="RYC67497.1"/>
    </source>
</evidence>
<dbReference type="InterPro" id="IPR024653">
    <property type="entry name" value="Peptidase_M10/M27/M57"/>
</dbReference>
<name>A0A4Q2UEC2_9BACT</name>
<proteinExistence type="predicted"/>
<dbReference type="GO" id="GO:0008237">
    <property type="term" value="F:metallopeptidase activity"/>
    <property type="evidence" value="ECO:0007669"/>
    <property type="project" value="InterPro"/>
</dbReference>
<dbReference type="Pfam" id="PF12388">
    <property type="entry name" value="Peptidase_M57"/>
    <property type="match status" value="1"/>
</dbReference>
<dbReference type="AlphaFoldDB" id="A0A4Q2UEC2"/>
<dbReference type="Gene3D" id="3.40.390.10">
    <property type="entry name" value="Collagenase (Catalytic Domain)"/>
    <property type="match status" value="1"/>
</dbReference>
<dbReference type="InterPro" id="IPR013783">
    <property type="entry name" value="Ig-like_fold"/>
</dbReference>
<dbReference type="RefSeq" id="WP_129604349.1">
    <property type="nucleotide sequence ID" value="NZ_SBLB01000007.1"/>
</dbReference>
<dbReference type="Gene3D" id="2.60.40.10">
    <property type="entry name" value="Immunoglobulins"/>
    <property type="match status" value="1"/>
</dbReference>
<reference evidence="1 2" key="1">
    <citation type="submission" date="2019-01" db="EMBL/GenBank/DDBJ databases">
        <title>Spirosoma flava sp. nov., a propanil-degrading bacterium isolated from herbicide-contaminated soil.</title>
        <authorList>
            <person name="Zhang L."/>
            <person name="Jiang J.-D."/>
        </authorList>
    </citation>
    <scope>NUCLEOTIDE SEQUENCE [LARGE SCALE GENOMIC DNA]</scope>
    <source>
        <strain evidence="1 2">TY50</strain>
    </source>
</reference>
<gene>
    <name evidence="1" type="ORF">EQG79_22555</name>
</gene>
<comment type="caution">
    <text evidence="1">The sequence shown here is derived from an EMBL/GenBank/DDBJ whole genome shotgun (WGS) entry which is preliminary data.</text>
</comment>
<protein>
    <recommendedName>
        <fullName evidence="3">Dual-action HEIGH metallo-peptidase</fullName>
    </recommendedName>
</protein>
<dbReference type="EMBL" id="SBLB01000007">
    <property type="protein sequence ID" value="RYC67497.1"/>
    <property type="molecule type" value="Genomic_DNA"/>
</dbReference>
<dbReference type="Proteomes" id="UP000290407">
    <property type="component" value="Unassembled WGS sequence"/>
</dbReference>
<dbReference type="InterPro" id="IPR024079">
    <property type="entry name" value="MetalloPept_cat_dom_sf"/>
</dbReference>
<evidence type="ECO:0008006" key="3">
    <source>
        <dbReference type="Google" id="ProtNLM"/>
    </source>
</evidence>
<evidence type="ECO:0000313" key="2">
    <source>
        <dbReference type="Proteomes" id="UP000290407"/>
    </source>
</evidence>
<dbReference type="SUPFAM" id="SSF55486">
    <property type="entry name" value="Metalloproteases ('zincins'), catalytic domain"/>
    <property type="match status" value="1"/>
</dbReference>
<dbReference type="SUPFAM" id="SSF49265">
    <property type="entry name" value="Fibronectin type III"/>
    <property type="match status" value="1"/>
</dbReference>
<dbReference type="InterPro" id="IPR036116">
    <property type="entry name" value="FN3_sf"/>
</dbReference>
<accession>A0A4Q2UEC2</accession>
<sequence>MKAFVSSTRWLLTGLLIASLLLLSNGCQPVTNPLTLQAGQTENGGAVRAYIRNLGCPDSLIEDKGDHFIADGDMVFPKNMAVPDLADSIGPQEEQAYRPTFGLIHSVRRQREVRVIVHPAINDYVDEISAAFQKWNSTGSTIFFKMVNGARPFDIAIKPANAQGIPLMEAMYAYAQYPQAGLPGNLVIVNLANFRTLSRARQISTLAHELGHTLGLAHTNWQALRERGFTYIAGTPVNDPASIMNGVGVGVPFGFPNAISPNDARALRILYPKVPYNIRLSWLNPTTLRISWSGPLHPVKGHYVKVTPVDMEGNGIPRTIWVGGNQTSWDVNAANPACQCLAASMYEVELQTVYNDDAPPGALSRSAWTDTAILYAG</sequence>
<organism evidence="1 2">
    <name type="scientific">Spirosoma sordidisoli</name>
    <dbReference type="NCBI Taxonomy" id="2502893"/>
    <lineage>
        <taxon>Bacteria</taxon>
        <taxon>Pseudomonadati</taxon>
        <taxon>Bacteroidota</taxon>
        <taxon>Cytophagia</taxon>
        <taxon>Cytophagales</taxon>
        <taxon>Cytophagaceae</taxon>
        <taxon>Spirosoma</taxon>
    </lineage>
</organism>